<dbReference type="InterPro" id="IPR025736">
    <property type="entry name" value="PucR_C-HTH_dom"/>
</dbReference>
<feature type="domain" description="Purine catabolism PurC-like" evidence="2">
    <location>
        <begin position="11"/>
        <end position="130"/>
    </location>
</feature>
<dbReference type="InterPro" id="IPR012914">
    <property type="entry name" value="PucR_dom"/>
</dbReference>
<dbReference type="Gene3D" id="1.10.10.2840">
    <property type="entry name" value="PucR C-terminal helix-turn-helix domain"/>
    <property type="match status" value="1"/>
</dbReference>
<dbReference type="Proteomes" id="UP000325957">
    <property type="component" value="Unassembled WGS sequence"/>
</dbReference>
<proteinExistence type="predicted"/>
<protein>
    <submittedName>
        <fullName evidence="4">PucR family transcriptional regulator</fullName>
    </submittedName>
</protein>
<comment type="caution">
    <text evidence="4">The sequence shown here is derived from an EMBL/GenBank/DDBJ whole genome shotgun (WGS) entry which is preliminary data.</text>
</comment>
<name>A0A5J5L0X9_9MICC</name>
<evidence type="ECO:0000259" key="3">
    <source>
        <dbReference type="Pfam" id="PF13556"/>
    </source>
</evidence>
<dbReference type="OrthoDB" id="2973014at2"/>
<dbReference type="Pfam" id="PF07905">
    <property type="entry name" value="PucR"/>
    <property type="match status" value="1"/>
</dbReference>
<dbReference type="Pfam" id="PF13556">
    <property type="entry name" value="HTH_30"/>
    <property type="match status" value="1"/>
</dbReference>
<dbReference type="AlphaFoldDB" id="A0A5J5L0X9"/>
<dbReference type="InterPro" id="IPR042070">
    <property type="entry name" value="PucR_C-HTH_sf"/>
</dbReference>
<accession>A0A5J5L0X9</accession>
<dbReference type="EMBL" id="SZWF01000001">
    <property type="protein sequence ID" value="KAA9395493.1"/>
    <property type="molecule type" value="Genomic_DNA"/>
</dbReference>
<feature type="domain" description="PucR C-terminal helix-turn-helix" evidence="3">
    <location>
        <begin position="547"/>
        <end position="605"/>
    </location>
</feature>
<evidence type="ECO:0000313" key="5">
    <source>
        <dbReference type="Proteomes" id="UP000325957"/>
    </source>
</evidence>
<dbReference type="PANTHER" id="PTHR33744:SF1">
    <property type="entry name" value="DNA-BINDING TRANSCRIPTIONAL ACTIVATOR ADER"/>
    <property type="match status" value="1"/>
</dbReference>
<gene>
    <name evidence="4" type="ORF">FCK90_00200</name>
</gene>
<dbReference type="PANTHER" id="PTHR33744">
    <property type="entry name" value="CARBOHYDRATE DIACID REGULATOR"/>
    <property type="match status" value="1"/>
</dbReference>
<sequence length="609" mass="64415">MQQQITVRDALAFPEVVAGAPELIAGGDGLDRPIRWAHVVAGTGAIALLEGGEIVLTTGAGWPRSTRGLEALARQIAASDTAAVLLELGTSFTAAPSAFVSACEDHAIPLVVLHREVRFVQITQRIHQRILAAQTEALVARTEVHSMLTELGLNRSPVDYVIERLADTLRAPVVLEDSAHRVVAWADRGQSPRDPGREPVPPPGPPENEVGPATEEGERLPRSSAEVEAGHPLDSWARAEGRGFELPAGWERVPVEAQGRRWGHLTALRGPAHPAGRRTVLELGAFALALGQFADREDEQWLQLGSKRMFDVMLGGRYSRRGELAVQLAAAGLPVRGRMTLGATLRGVGAFGTDGPLERAMLETALRRAVAPEGRVIITAETDDTIPSASIAEGRRGAAARGGARRSQRSGTVLLVLLSFPPGDPRIPGAAALNAPAPSLAARLARELDMLLPSTTPGGWRAHLGLGTAGTQVRALITSLERVRTAGMLSPVAGVGRVTVQQAERQPLAYLVRGLAASPEMQEFVAEVLDPIIAHDTAGGPGHSGDLLSVLSAYLEHPTNRSLAAAHAQLSRSVFYQRLALIEELLGVDLADGTVIATLTVALLARGAR</sequence>
<keyword evidence="5" id="KW-1185">Reference proteome</keyword>
<evidence type="ECO:0000256" key="1">
    <source>
        <dbReference type="SAM" id="MobiDB-lite"/>
    </source>
</evidence>
<organism evidence="4 5">
    <name type="scientific">Kocuria coralli</name>
    <dbReference type="NCBI Taxonomy" id="1461025"/>
    <lineage>
        <taxon>Bacteria</taxon>
        <taxon>Bacillati</taxon>
        <taxon>Actinomycetota</taxon>
        <taxon>Actinomycetes</taxon>
        <taxon>Micrococcales</taxon>
        <taxon>Micrococcaceae</taxon>
        <taxon>Kocuria</taxon>
    </lineage>
</organism>
<dbReference type="InterPro" id="IPR051448">
    <property type="entry name" value="CdaR-like_regulators"/>
</dbReference>
<dbReference type="RefSeq" id="WP_158032303.1">
    <property type="nucleotide sequence ID" value="NZ_ML708610.1"/>
</dbReference>
<evidence type="ECO:0000259" key="2">
    <source>
        <dbReference type="Pfam" id="PF07905"/>
    </source>
</evidence>
<reference evidence="4 5" key="1">
    <citation type="submission" date="2019-05" db="EMBL/GenBank/DDBJ databases">
        <title>Kocuria coralli sp. nov., a novel actinobacterium isolated from coral reef seawater.</title>
        <authorList>
            <person name="Li J."/>
        </authorList>
    </citation>
    <scope>NUCLEOTIDE SEQUENCE [LARGE SCALE GENOMIC DNA]</scope>
    <source>
        <strain evidence="4 5">SCSIO 13007</strain>
    </source>
</reference>
<evidence type="ECO:0000313" key="4">
    <source>
        <dbReference type="EMBL" id="KAA9395493.1"/>
    </source>
</evidence>
<feature type="region of interest" description="Disordered" evidence="1">
    <location>
        <begin position="185"/>
        <end position="236"/>
    </location>
</feature>